<dbReference type="EMBL" id="SPUM01000109">
    <property type="protein sequence ID" value="TFW30536.1"/>
    <property type="molecule type" value="Genomic_DNA"/>
</dbReference>
<protein>
    <submittedName>
        <fullName evidence="9">Nodulation protein</fullName>
    </submittedName>
</protein>
<keyword evidence="2" id="KW-0813">Transport</keyword>
<dbReference type="FunFam" id="3.30.70.1430:FF:000001">
    <property type="entry name" value="Efflux pump membrane transporter"/>
    <property type="match status" value="1"/>
</dbReference>
<dbReference type="GO" id="GO:0042910">
    <property type="term" value="F:xenobiotic transmembrane transporter activity"/>
    <property type="evidence" value="ECO:0007669"/>
    <property type="project" value="TreeGrafter"/>
</dbReference>
<accession>A0A4Y9T0K9</accession>
<dbReference type="Gene3D" id="3.30.70.1440">
    <property type="entry name" value="Multidrug efflux transporter AcrB pore domain"/>
    <property type="match status" value="1"/>
</dbReference>
<name>A0A4Y9T0K9_9BURK</name>
<dbReference type="InterPro" id="IPR027463">
    <property type="entry name" value="AcrB_DN_DC_subdom"/>
</dbReference>
<feature type="transmembrane region" description="Helical" evidence="8">
    <location>
        <begin position="528"/>
        <end position="547"/>
    </location>
</feature>
<feature type="transmembrane region" description="Helical" evidence="8">
    <location>
        <begin position="430"/>
        <end position="456"/>
    </location>
</feature>
<dbReference type="Gene3D" id="1.20.1640.10">
    <property type="entry name" value="Multidrug efflux transporter AcrB transmembrane domain"/>
    <property type="match status" value="3"/>
</dbReference>
<keyword evidence="6 8" id="KW-1133">Transmembrane helix</keyword>
<feature type="transmembrane region" description="Helical" evidence="8">
    <location>
        <begin position="1048"/>
        <end position="1074"/>
    </location>
</feature>
<feature type="transmembrane region" description="Helical" evidence="8">
    <location>
        <begin position="1019"/>
        <end position="1036"/>
    </location>
</feature>
<organism evidence="9 11">
    <name type="scientific">Massilia horti</name>
    <dbReference type="NCBI Taxonomy" id="2562153"/>
    <lineage>
        <taxon>Bacteria</taxon>
        <taxon>Pseudomonadati</taxon>
        <taxon>Pseudomonadota</taxon>
        <taxon>Betaproteobacteria</taxon>
        <taxon>Burkholderiales</taxon>
        <taxon>Oxalobacteraceae</taxon>
        <taxon>Telluria group</taxon>
        <taxon>Massilia</taxon>
    </lineage>
</organism>
<dbReference type="EMBL" id="SPUM01000109">
    <property type="protein sequence ID" value="TFW30545.1"/>
    <property type="molecule type" value="Genomic_DNA"/>
</dbReference>
<keyword evidence="3" id="KW-1003">Cell membrane</keyword>
<dbReference type="Pfam" id="PF00873">
    <property type="entry name" value="ACR_tran"/>
    <property type="match status" value="2"/>
</dbReference>
<dbReference type="SUPFAM" id="SSF82714">
    <property type="entry name" value="Multidrug efflux transporter AcrB TolC docking domain, DN and DC subdomains"/>
    <property type="match status" value="2"/>
</dbReference>
<keyword evidence="7 8" id="KW-0472">Membrane</keyword>
<dbReference type="RefSeq" id="WP_135190855.1">
    <property type="nucleotide sequence ID" value="NZ_SPUM01000109.1"/>
</dbReference>
<evidence type="ECO:0000256" key="7">
    <source>
        <dbReference type="ARBA" id="ARBA00023136"/>
    </source>
</evidence>
<dbReference type="OrthoDB" id="9042683at2"/>
<dbReference type="Proteomes" id="UP000297258">
    <property type="component" value="Unassembled WGS sequence"/>
</dbReference>
<comment type="caution">
    <text evidence="9">The sequence shown here is derived from an EMBL/GenBank/DDBJ whole genome shotgun (WGS) entry which is preliminary data.</text>
</comment>
<evidence type="ECO:0000256" key="8">
    <source>
        <dbReference type="SAM" id="Phobius"/>
    </source>
</evidence>
<evidence type="ECO:0000256" key="3">
    <source>
        <dbReference type="ARBA" id="ARBA00022475"/>
    </source>
</evidence>
<keyword evidence="5 8" id="KW-0812">Transmembrane</keyword>
<evidence type="ECO:0000256" key="2">
    <source>
        <dbReference type="ARBA" id="ARBA00022448"/>
    </source>
</evidence>
<dbReference type="PANTHER" id="PTHR32063:SF34">
    <property type="entry name" value="MULTIDRUG RESISTANCE PROTEIN MDTC"/>
    <property type="match status" value="1"/>
</dbReference>
<feature type="transmembrane region" description="Helical" evidence="8">
    <location>
        <begin position="462"/>
        <end position="489"/>
    </location>
</feature>
<reference evidence="9 11" key="1">
    <citation type="submission" date="2019-03" db="EMBL/GenBank/DDBJ databases">
        <title>Draft genome of Massilia hortus sp. nov., a novel bacterial species of the Oxalobacteraceae family.</title>
        <authorList>
            <person name="Peta V."/>
            <person name="Raths R."/>
            <person name="Bucking H."/>
        </authorList>
    </citation>
    <scope>NUCLEOTIDE SEQUENCE [LARGE SCALE GENOMIC DNA]</scope>
    <source>
        <strain evidence="9 11">ONC3</strain>
    </source>
</reference>
<evidence type="ECO:0000313" key="10">
    <source>
        <dbReference type="EMBL" id="TFW30545.1"/>
    </source>
</evidence>
<feature type="transmembrane region" description="Helical" evidence="8">
    <location>
        <begin position="957"/>
        <end position="983"/>
    </location>
</feature>
<dbReference type="GO" id="GO:0005886">
    <property type="term" value="C:plasma membrane"/>
    <property type="evidence" value="ECO:0007669"/>
    <property type="project" value="UniProtKB-SubCell"/>
</dbReference>
<evidence type="ECO:0000256" key="5">
    <source>
        <dbReference type="ARBA" id="ARBA00022692"/>
    </source>
</evidence>
<keyword evidence="4" id="KW-0997">Cell inner membrane</keyword>
<feature type="transmembrane region" description="Helical" evidence="8">
    <location>
        <begin position="359"/>
        <end position="380"/>
    </location>
</feature>
<evidence type="ECO:0000256" key="4">
    <source>
        <dbReference type="ARBA" id="ARBA00022519"/>
    </source>
</evidence>
<dbReference type="AlphaFoldDB" id="A0A4Y9T0K9"/>
<comment type="subcellular location">
    <subcellularLocation>
        <location evidence="1">Cell inner membrane</location>
        <topology evidence="1">Multi-pass membrane protein</topology>
    </subcellularLocation>
</comment>
<dbReference type="InterPro" id="IPR001036">
    <property type="entry name" value="Acrflvin-R"/>
</dbReference>
<dbReference type="FunFam" id="1.20.1640.10:FF:000001">
    <property type="entry name" value="Efflux pump membrane transporter"/>
    <property type="match status" value="1"/>
</dbReference>
<dbReference type="PANTHER" id="PTHR32063">
    <property type="match status" value="1"/>
</dbReference>
<evidence type="ECO:0000256" key="6">
    <source>
        <dbReference type="ARBA" id="ARBA00022989"/>
    </source>
</evidence>
<feature type="transmembrane region" description="Helical" evidence="8">
    <location>
        <begin position="336"/>
        <end position="352"/>
    </location>
</feature>
<gene>
    <name evidence="9" type="ORF">E4O92_16620</name>
    <name evidence="10" type="ORF">E4O92_16665</name>
</gene>
<dbReference type="SUPFAM" id="SSF82866">
    <property type="entry name" value="Multidrug efflux transporter AcrB transmembrane domain"/>
    <property type="match status" value="2"/>
</dbReference>
<dbReference type="PRINTS" id="PR00702">
    <property type="entry name" value="ACRIFLAVINRP"/>
</dbReference>
<evidence type="ECO:0000313" key="9">
    <source>
        <dbReference type="EMBL" id="TFW30536.1"/>
    </source>
</evidence>
<dbReference type="SUPFAM" id="SSF82693">
    <property type="entry name" value="Multidrug efflux transporter AcrB pore domain, PN1, PN2, PC1 and PC2 subdomains"/>
    <property type="match status" value="4"/>
</dbReference>
<evidence type="ECO:0000256" key="1">
    <source>
        <dbReference type="ARBA" id="ARBA00004429"/>
    </source>
</evidence>
<keyword evidence="11" id="KW-1185">Reference proteome</keyword>
<feature type="transmembrane region" description="Helical" evidence="8">
    <location>
        <begin position="919"/>
        <end position="937"/>
    </location>
</feature>
<proteinExistence type="predicted"/>
<dbReference type="Gene3D" id="3.30.2090.10">
    <property type="entry name" value="Multidrug efflux transporter AcrB TolC docking domain, DN and DC subdomains"/>
    <property type="match status" value="2"/>
</dbReference>
<sequence>MNPSLFIHRPVATTLLTLGLALAGAIAFFLLPVSPLPQVDFPTIMVQATMAGASPETMATSVAGPLEHRLGQIADVSEMTSSSSVGATRIILQFGINRNIDGAARDVQAAINAAHADLPTTLRSNPTYRKVNPADAPILILALTSPTLKQGQLYDAASTVLQQKLSQVDGIGQVNVGGSSLPAVRAELNPRALFKYGIGLEDVRAALASANANSPKGAIEEADRRFQLYSNDQARTAKDYLPLVIAYRNNRPVRLADVAQVNESVEDLRNLGMFNGRPSVLLILYRAPGANIIATVDRVMALMPQLKASIPSAIDLSVAMDRTPTIRASLKEVERTLLISMGLVILVVFIFLRNVRATVIPGVAVPVSLIGTFGGMYLLGYSLDNLSLMALTIATGFVVDDAIVVTENITRHIEGGMPRAQAALLGAREVGFTVLSMSLSLIAVFLPILLMGGIIGRLFREFAVTLSIAILVSLAISLSTTPTMCANLLRPASEQRKTRLLLWFERGFDSMHAFYARTLHWALRHARIMAALLLAVIGLNILLYIVVPKSFFPQQDTGRLIGMIQADQSVSFQLMQQKLVAFVERVKSDPAVVSVVGFIGGGQTNAGFMFVALKPLSERKHSAEQIIARLRGKLAQVPGATLYLQSVQDIRVGGRPSNAQFQYTLQSDNLEDLRTWAPRLLAALQHNPQLTDVSSDQQDKGLETRLTIDRATASRFGLLPSTIDNTLYDAFGQRDVSTIYNPLNQYHVVMEVAPEFWQDPQTLNQIYVSTSGAAVRGSQSTNAVAGTYVAPSNGARTASNAPTASAVANDAARNLALNALANTTKGATSTGAAVSTAAETMVPLRAFAQFAPGTTPLAVNHQGLFAATTISFNLPIGKSLGDATTEIERTLRRIGAPPSIHGSFAGTAKVFQQSLNNEAILILTALLAVYAVLGVLYESYVHPLTILSTLPSAGVGALLALLVCGVDFTVIAMIGVILLIGIVKKNAIMMIDFAIVAERTENKTALEAITQACLLRFRPIMMTTMVAMLGALPLALGTGDGAELRRPLGISVFGGLLVSQVLTLYTTPALYLLLDRLSKARNQRAQNHAGGPPR</sequence>
<evidence type="ECO:0000313" key="11">
    <source>
        <dbReference type="Proteomes" id="UP000297258"/>
    </source>
</evidence>
<dbReference type="Gene3D" id="3.30.70.1430">
    <property type="entry name" value="Multidrug efflux transporter AcrB pore domain"/>
    <property type="match status" value="2"/>
</dbReference>
<dbReference type="Gene3D" id="3.30.70.1320">
    <property type="entry name" value="Multidrug efflux transporter AcrB pore domain like"/>
    <property type="match status" value="1"/>
</dbReference>